<reference evidence="1" key="1">
    <citation type="submission" date="2020-02" db="EMBL/GenBank/DDBJ databases">
        <authorList>
            <person name="Meier V. D."/>
        </authorList>
    </citation>
    <scope>NUCLEOTIDE SEQUENCE</scope>
    <source>
        <strain evidence="1">AVDCRST_MAG87</strain>
    </source>
</reference>
<name>A0A6J4UY24_9BACT</name>
<dbReference type="AlphaFoldDB" id="A0A6J4UY24"/>
<feature type="non-terminal residue" evidence="1">
    <location>
        <position position="369"/>
    </location>
</feature>
<feature type="non-terminal residue" evidence="1">
    <location>
        <position position="1"/>
    </location>
</feature>
<gene>
    <name evidence="1" type="ORF">AVDCRST_MAG87-1691</name>
</gene>
<sequence>SSAGGKGNMLMNFGRYQRFRRHGRPSRLPRSSPLGMLILVLTLMALTLSPLAGEIGVAKGDLQPDGACEEGFTLDEATGECVPTDAPLECDEGFVPDESLGECVPADEPLECDEGFVPDETLGECVPTDEPLECDEGFVPDETLGECVEDPSRSLIPAADEPRQLAINKFFCPAGYEVTNRSAAQMIGDCSDPAVSVEFTVSDGGGGYSRTQQSTSGDAGGAIFTDVPSGNSINVTETIPEGYGTPIVFCHGENTEGTIVQPAHDMIVENGRVYVDNREVFLTLCTWFNLSTLEPAAEGTGTVYINKHACPASYDASARDMYEMAAECHEDAGVVNFSVFEYGGGGYDGGIKPTSGGPGPNLVTFENVP</sequence>
<dbReference type="InterPro" id="IPR009030">
    <property type="entry name" value="Growth_fac_rcpt_cys_sf"/>
</dbReference>
<dbReference type="SUPFAM" id="SSF57184">
    <property type="entry name" value="Growth factor receptor domain"/>
    <property type="match status" value="1"/>
</dbReference>
<dbReference type="EMBL" id="CADCWJ010000378">
    <property type="protein sequence ID" value="CAA9562517.1"/>
    <property type="molecule type" value="Genomic_DNA"/>
</dbReference>
<evidence type="ECO:0000313" key="1">
    <source>
        <dbReference type="EMBL" id="CAA9562517.1"/>
    </source>
</evidence>
<organism evidence="1">
    <name type="scientific">uncultured Thermomicrobiales bacterium</name>
    <dbReference type="NCBI Taxonomy" id="1645740"/>
    <lineage>
        <taxon>Bacteria</taxon>
        <taxon>Pseudomonadati</taxon>
        <taxon>Thermomicrobiota</taxon>
        <taxon>Thermomicrobia</taxon>
        <taxon>Thermomicrobiales</taxon>
        <taxon>environmental samples</taxon>
    </lineage>
</organism>
<protein>
    <submittedName>
        <fullName evidence="1">Uncharacterized protein</fullName>
    </submittedName>
</protein>
<proteinExistence type="predicted"/>
<accession>A0A6J4UY24</accession>